<comment type="caution">
    <text evidence="2">The sequence shown here is derived from an EMBL/GenBank/DDBJ whole genome shotgun (WGS) entry which is preliminary data.</text>
</comment>
<dbReference type="AlphaFoldDB" id="A0A1F7JHM4"/>
<dbReference type="EMBL" id="MGAV01000011">
    <property type="protein sequence ID" value="OGK55096.1"/>
    <property type="molecule type" value="Genomic_DNA"/>
</dbReference>
<name>A0A1F7JHM4_9BACT</name>
<keyword evidence="1" id="KW-0472">Membrane</keyword>
<sequence>MPKKTKWQKKLADSRRQTVLTLDSTNLPPLPQSEKSPILNKTISPIQLSSEPKEAFSGYESQLRLYTFSDLKKTGIIMIFLFALEFMFFYAKLKGILLK</sequence>
<keyword evidence="1" id="KW-1133">Transmembrane helix</keyword>
<organism evidence="2 3">
    <name type="scientific">Candidatus Roizmanbacteria bacterium RIFCSPLOWO2_02_FULL_36_11</name>
    <dbReference type="NCBI Taxonomy" id="1802071"/>
    <lineage>
        <taxon>Bacteria</taxon>
        <taxon>Candidatus Roizmaniibacteriota</taxon>
    </lineage>
</organism>
<protein>
    <submittedName>
        <fullName evidence="2">Uncharacterized protein</fullName>
    </submittedName>
</protein>
<evidence type="ECO:0000313" key="2">
    <source>
        <dbReference type="EMBL" id="OGK55096.1"/>
    </source>
</evidence>
<evidence type="ECO:0000256" key="1">
    <source>
        <dbReference type="SAM" id="Phobius"/>
    </source>
</evidence>
<feature type="transmembrane region" description="Helical" evidence="1">
    <location>
        <begin position="74"/>
        <end position="91"/>
    </location>
</feature>
<accession>A0A1F7JHM4</accession>
<reference evidence="2 3" key="1">
    <citation type="journal article" date="2016" name="Nat. Commun.">
        <title>Thousands of microbial genomes shed light on interconnected biogeochemical processes in an aquifer system.</title>
        <authorList>
            <person name="Anantharaman K."/>
            <person name="Brown C.T."/>
            <person name="Hug L.A."/>
            <person name="Sharon I."/>
            <person name="Castelle C.J."/>
            <person name="Probst A.J."/>
            <person name="Thomas B.C."/>
            <person name="Singh A."/>
            <person name="Wilkins M.J."/>
            <person name="Karaoz U."/>
            <person name="Brodie E.L."/>
            <person name="Williams K.H."/>
            <person name="Hubbard S.S."/>
            <person name="Banfield J.F."/>
        </authorList>
    </citation>
    <scope>NUCLEOTIDE SEQUENCE [LARGE SCALE GENOMIC DNA]</scope>
</reference>
<proteinExistence type="predicted"/>
<evidence type="ECO:0000313" key="3">
    <source>
        <dbReference type="Proteomes" id="UP000177418"/>
    </source>
</evidence>
<gene>
    <name evidence="2" type="ORF">A3H78_03885</name>
</gene>
<dbReference type="Proteomes" id="UP000177418">
    <property type="component" value="Unassembled WGS sequence"/>
</dbReference>
<keyword evidence="1" id="KW-0812">Transmembrane</keyword>